<dbReference type="STRING" id="1344003.SAMN05445060_1660"/>
<evidence type="ECO:0000313" key="2">
    <source>
        <dbReference type="EMBL" id="SIR93322.1"/>
    </source>
</evidence>
<dbReference type="AlphaFoldDB" id="A0A1N7EZA2"/>
<dbReference type="Pfam" id="PF11706">
    <property type="entry name" value="zf-CGNR"/>
    <property type="match status" value="1"/>
</dbReference>
<reference evidence="2 3" key="1">
    <citation type="submission" date="2017-01" db="EMBL/GenBank/DDBJ databases">
        <authorList>
            <person name="Mah S.A."/>
            <person name="Swanson W.J."/>
            <person name="Moy G.W."/>
            <person name="Vacquier V.D."/>
        </authorList>
    </citation>
    <scope>NUCLEOTIDE SEQUENCE [LARGE SCALE GENOMIC DNA]</scope>
    <source>
        <strain evidence="2 3">CPCC 203464</strain>
    </source>
</reference>
<evidence type="ECO:0000259" key="1">
    <source>
        <dbReference type="Pfam" id="PF11706"/>
    </source>
</evidence>
<feature type="domain" description="Zinc finger CGNR" evidence="1">
    <location>
        <begin position="130"/>
        <end position="170"/>
    </location>
</feature>
<dbReference type="Proteomes" id="UP000186218">
    <property type="component" value="Unassembled WGS sequence"/>
</dbReference>
<keyword evidence="3" id="KW-1185">Reference proteome</keyword>
<proteinExistence type="predicted"/>
<dbReference type="EMBL" id="FTNT01000004">
    <property type="protein sequence ID" value="SIR93322.1"/>
    <property type="molecule type" value="Genomic_DNA"/>
</dbReference>
<sequence>MRVNPYIEPLLHNATDLLNRPPTSVEELERRWLDWGLIQFPHPVTADDLDVVLAYLEQWGHLVDAPGERERVLILNAMLARFTAPPSVTDHDGSEWHLHYRDPAATFGMTLAGSTSASAAQFLCDRGMQRLGRCGIPECRRAFVDVSRPGRQRYCTQACGNRAAVRRHRASARG</sequence>
<dbReference type="OrthoDB" id="3531194at2"/>
<dbReference type="PANTHER" id="PTHR35525">
    <property type="entry name" value="BLL6575 PROTEIN"/>
    <property type="match status" value="1"/>
</dbReference>
<dbReference type="RefSeq" id="WP_076478441.1">
    <property type="nucleotide sequence ID" value="NZ_FTNT01000004.1"/>
</dbReference>
<accession>A0A1N7EZA2</accession>
<dbReference type="Gene3D" id="1.10.3300.10">
    <property type="entry name" value="Jann2411-like domain"/>
    <property type="match status" value="1"/>
</dbReference>
<gene>
    <name evidence="2" type="ORF">SAMN05445060_1660</name>
</gene>
<dbReference type="InterPro" id="IPR021005">
    <property type="entry name" value="Znf_CGNR"/>
</dbReference>
<organism evidence="2 3">
    <name type="scientific">Williamsia sterculiae</name>
    <dbReference type="NCBI Taxonomy" id="1344003"/>
    <lineage>
        <taxon>Bacteria</taxon>
        <taxon>Bacillati</taxon>
        <taxon>Actinomycetota</taxon>
        <taxon>Actinomycetes</taxon>
        <taxon>Mycobacteriales</taxon>
        <taxon>Nocardiaceae</taxon>
        <taxon>Williamsia</taxon>
    </lineage>
</organism>
<evidence type="ECO:0000313" key="3">
    <source>
        <dbReference type="Proteomes" id="UP000186218"/>
    </source>
</evidence>
<dbReference type="InterPro" id="IPR023286">
    <property type="entry name" value="ABATE_dom_sf"/>
</dbReference>
<dbReference type="SUPFAM" id="SSF160904">
    <property type="entry name" value="Jann2411-like"/>
    <property type="match status" value="1"/>
</dbReference>
<name>A0A1N7EZA2_9NOCA</name>
<dbReference type="PANTHER" id="PTHR35525:SF3">
    <property type="entry name" value="BLL6575 PROTEIN"/>
    <property type="match status" value="1"/>
</dbReference>
<protein>
    <submittedName>
        <fullName evidence="2">CGNR zinc finger domain-containing protein</fullName>
    </submittedName>
</protein>
<dbReference type="InterPro" id="IPR010852">
    <property type="entry name" value="ABATE"/>
</dbReference>